<proteinExistence type="predicted"/>
<feature type="compositionally biased region" description="Basic and acidic residues" evidence="1">
    <location>
        <begin position="1"/>
        <end position="11"/>
    </location>
</feature>
<dbReference type="InterPro" id="IPR029357">
    <property type="entry name" value="SPATA7"/>
</dbReference>
<evidence type="ECO:0000256" key="1">
    <source>
        <dbReference type="SAM" id="MobiDB-lite"/>
    </source>
</evidence>
<feature type="region of interest" description="Disordered" evidence="1">
    <location>
        <begin position="88"/>
        <end position="120"/>
    </location>
</feature>
<accession>A0A8B7YC89</accession>
<gene>
    <name evidence="3" type="primary">LOC110979401</name>
</gene>
<dbReference type="CTD" id="55812"/>
<reference evidence="3" key="1">
    <citation type="submission" date="2025-08" db="UniProtKB">
        <authorList>
            <consortium name="RefSeq"/>
        </authorList>
    </citation>
    <scope>IDENTIFICATION</scope>
</reference>
<dbReference type="RefSeq" id="XP_022090858.1">
    <property type="nucleotide sequence ID" value="XM_022235166.1"/>
</dbReference>
<feature type="compositionally biased region" description="Basic and acidic residues" evidence="1">
    <location>
        <begin position="176"/>
        <end position="197"/>
    </location>
</feature>
<dbReference type="GO" id="GO:0000226">
    <property type="term" value="P:microtubule cytoskeleton organization"/>
    <property type="evidence" value="ECO:0007669"/>
    <property type="project" value="TreeGrafter"/>
</dbReference>
<dbReference type="AlphaFoldDB" id="A0A8B7YC89"/>
<dbReference type="KEGG" id="aplc:110979401"/>
<dbReference type="OMA" id="FITEHEW"/>
<dbReference type="Pfam" id="PF15244">
    <property type="entry name" value="HSD3"/>
    <property type="match status" value="1"/>
</dbReference>
<feature type="region of interest" description="Disordered" evidence="1">
    <location>
        <begin position="135"/>
        <end position="258"/>
    </location>
</feature>
<evidence type="ECO:0000313" key="2">
    <source>
        <dbReference type="Proteomes" id="UP000694845"/>
    </source>
</evidence>
<feature type="region of interest" description="Disordered" evidence="1">
    <location>
        <begin position="417"/>
        <end position="438"/>
    </location>
</feature>
<evidence type="ECO:0000313" key="3">
    <source>
        <dbReference type="RefSeq" id="XP_022090858.1"/>
    </source>
</evidence>
<keyword evidence="2" id="KW-1185">Reference proteome</keyword>
<name>A0A8B7YC89_ACAPL</name>
<dbReference type="GO" id="GO:0005930">
    <property type="term" value="C:axoneme"/>
    <property type="evidence" value="ECO:0007669"/>
    <property type="project" value="TreeGrafter"/>
</dbReference>
<dbReference type="GeneID" id="110979401"/>
<feature type="compositionally biased region" description="Basic and acidic residues" evidence="1">
    <location>
        <begin position="206"/>
        <end position="222"/>
    </location>
</feature>
<organism evidence="2 3">
    <name type="scientific">Acanthaster planci</name>
    <name type="common">Crown-of-thorns starfish</name>
    <dbReference type="NCBI Taxonomy" id="133434"/>
    <lineage>
        <taxon>Eukaryota</taxon>
        <taxon>Metazoa</taxon>
        <taxon>Echinodermata</taxon>
        <taxon>Eleutherozoa</taxon>
        <taxon>Asterozoa</taxon>
        <taxon>Asteroidea</taxon>
        <taxon>Valvatacea</taxon>
        <taxon>Valvatida</taxon>
        <taxon>Acanthasteridae</taxon>
        <taxon>Acanthaster</taxon>
    </lineage>
</organism>
<protein>
    <submittedName>
        <fullName evidence="3">Spermatogenesis-associated protein 7-like</fullName>
    </submittedName>
</protein>
<sequence>MANAKRTEHRLPQPNSNLTGPLKGHVSLKSGPFATTCTRLSNQGLVQDQLNSHYKKLNKAKSCIDASPPKSMTLSVKKRDQMRRDAMMKSLKSASPASSRPSSRATPRPGSARQGSPTRQVLDQSFTSAELNQLATGGHLSPSPYGQRAGTALSYRSQPDGQRTQSRLSETNKSLRFRETSSPRMTESTRLRPDRLKQTRPASGDILDKMSDNMLSRPEKLHTPRTLRTTAQSRLAQSKNYNKPKRPSKETLRQNGVAQDIEYEQTIRDYENGLLEEEGEEDFEDLPKRNPDHVRWVEDQAKRVEALRLGGLSREDGDVEIEEGQDLNLSRSYQRPFYSTGNLSDRPPSRISKRMKDEEEELRYLEFVTDVTNDVLNRGIFTNKVLKQVFDSHILRNKDRLDEGRMRHLMAQLQEDLFIPNSEEEDDEQGETREDSAS</sequence>
<dbReference type="Proteomes" id="UP000694845">
    <property type="component" value="Unplaced"/>
</dbReference>
<dbReference type="OrthoDB" id="6263678at2759"/>
<dbReference type="PANTHER" id="PTHR14917">
    <property type="entry name" value="SPERMATOGENESIS-ASSOCIATED PROTEIN 7"/>
    <property type="match status" value="1"/>
</dbReference>
<feature type="compositionally biased region" description="Polar residues" evidence="1">
    <location>
        <begin position="154"/>
        <end position="175"/>
    </location>
</feature>
<feature type="compositionally biased region" description="Low complexity" evidence="1">
    <location>
        <begin position="93"/>
        <end position="113"/>
    </location>
</feature>
<dbReference type="PANTHER" id="PTHR14917:SF4">
    <property type="entry name" value="SPERMATOGENESIS-ASSOCIATED 7"/>
    <property type="match status" value="1"/>
</dbReference>
<dbReference type="GO" id="GO:0036064">
    <property type="term" value="C:ciliary basal body"/>
    <property type="evidence" value="ECO:0007669"/>
    <property type="project" value="TreeGrafter"/>
</dbReference>
<feature type="region of interest" description="Disordered" evidence="1">
    <location>
        <begin position="1"/>
        <end position="26"/>
    </location>
</feature>
<feature type="compositionally biased region" description="Polar residues" evidence="1">
    <location>
        <begin position="226"/>
        <end position="241"/>
    </location>
</feature>